<dbReference type="GO" id="GO:0046677">
    <property type="term" value="P:response to antibiotic"/>
    <property type="evidence" value="ECO:0007669"/>
    <property type="project" value="InterPro"/>
</dbReference>
<evidence type="ECO:0000259" key="4">
    <source>
        <dbReference type="Pfam" id="PF13354"/>
    </source>
</evidence>
<dbReference type="GO" id="GO:0030655">
    <property type="term" value="P:beta-lactam antibiotic catabolic process"/>
    <property type="evidence" value="ECO:0007669"/>
    <property type="project" value="InterPro"/>
</dbReference>
<keyword evidence="5" id="KW-0378">Hydrolase</keyword>
<dbReference type="PANTHER" id="PTHR35333">
    <property type="entry name" value="BETA-LACTAMASE"/>
    <property type="match status" value="1"/>
</dbReference>
<dbReference type="GO" id="GO:0008800">
    <property type="term" value="F:beta-lactamase activity"/>
    <property type="evidence" value="ECO:0007669"/>
    <property type="project" value="UniProtKB-EC"/>
</dbReference>
<comment type="similarity">
    <text evidence="2">Belongs to the class-A beta-lactamase family.</text>
</comment>
<evidence type="ECO:0000256" key="1">
    <source>
        <dbReference type="ARBA" id="ARBA00001526"/>
    </source>
</evidence>
<reference evidence="5" key="2">
    <citation type="journal article" date="2024" name="Antonie Van Leeuwenhoek">
        <title>Roseihalotalea indica gen. nov., sp. nov., a halophilic Bacteroidetes from mesopelagic Southwest Indian Ocean with higher carbohydrate metabolic potential.</title>
        <authorList>
            <person name="Chen B."/>
            <person name="Zhang M."/>
            <person name="Lin D."/>
            <person name="Ye J."/>
            <person name="Tang K."/>
        </authorList>
    </citation>
    <scope>NUCLEOTIDE SEQUENCE</scope>
    <source>
        <strain evidence="5">TK19036</strain>
    </source>
</reference>
<dbReference type="AlphaFoldDB" id="A0AA49JI22"/>
<dbReference type="Pfam" id="PF13354">
    <property type="entry name" value="Beta-lactamase2"/>
    <property type="match status" value="1"/>
</dbReference>
<evidence type="ECO:0000256" key="3">
    <source>
        <dbReference type="ARBA" id="ARBA00012865"/>
    </source>
</evidence>
<dbReference type="InterPro" id="IPR012338">
    <property type="entry name" value="Beta-lactam/transpept-like"/>
</dbReference>
<feature type="domain" description="Beta-lactamase class A catalytic" evidence="4">
    <location>
        <begin position="43"/>
        <end position="268"/>
    </location>
</feature>
<dbReference type="InterPro" id="IPR000871">
    <property type="entry name" value="Beta-lactam_class-A"/>
</dbReference>
<dbReference type="SUPFAM" id="SSF56601">
    <property type="entry name" value="beta-lactamase/transpeptidase-like"/>
    <property type="match status" value="1"/>
</dbReference>
<comment type="catalytic activity">
    <reaction evidence="1">
        <text>a beta-lactam + H2O = a substituted beta-amino acid</text>
        <dbReference type="Rhea" id="RHEA:20401"/>
        <dbReference type="ChEBI" id="CHEBI:15377"/>
        <dbReference type="ChEBI" id="CHEBI:35627"/>
        <dbReference type="ChEBI" id="CHEBI:140347"/>
        <dbReference type="EC" id="3.5.2.6"/>
    </reaction>
</comment>
<dbReference type="Gene3D" id="3.40.710.10">
    <property type="entry name" value="DD-peptidase/beta-lactamase superfamily"/>
    <property type="match status" value="1"/>
</dbReference>
<organism evidence="5">
    <name type="scientific">Roseihalotalea indica</name>
    <dbReference type="NCBI Taxonomy" id="2867963"/>
    <lineage>
        <taxon>Bacteria</taxon>
        <taxon>Pseudomonadati</taxon>
        <taxon>Bacteroidota</taxon>
        <taxon>Cytophagia</taxon>
        <taxon>Cytophagales</taxon>
        <taxon>Catalimonadaceae</taxon>
        <taxon>Roseihalotalea</taxon>
    </lineage>
</organism>
<name>A0AA49JI22_9BACT</name>
<sequence length="299" mass="33293">MHRSLPLLLLICFSCAQPRPATLVEVEEIIHDRFDQVEGDFAVAFQSLDNSDEQLLINAKEEFHAASTMKTPVMLEVYKQAAAGQFSLDDSMMVKNEFRSIVDSSQYSLSSEDDSYSELYEQFGKPQSIHDLVYSMIISSSNLATNIVIEKVGADKVTQTMRDLGANDIQVRRGVEDTKAYQQGLNNTTTAYDLMLLFEAIAQHKVVSAEASQEMIDILLDQQFNDMIPAQLPEDVQVAHKTGWITGLHHDSGIVFLPDGRSYALVLLSKNLTDEDAGVQALADVSKVVYDYVTKEKAD</sequence>
<accession>A0AA49JI22</accession>
<dbReference type="PANTHER" id="PTHR35333:SF3">
    <property type="entry name" value="BETA-LACTAMASE-TYPE TRANSPEPTIDASE FOLD CONTAINING PROTEIN"/>
    <property type="match status" value="1"/>
</dbReference>
<reference evidence="5" key="1">
    <citation type="journal article" date="2023" name="Comput. Struct. Biotechnol. J.">
        <title>Discovery of a novel marine Bacteroidetes with a rich repertoire of carbohydrate-active enzymes.</title>
        <authorList>
            <person name="Chen B."/>
            <person name="Liu G."/>
            <person name="Chen Q."/>
            <person name="Wang H."/>
            <person name="Liu L."/>
            <person name="Tang K."/>
        </authorList>
    </citation>
    <scope>NUCLEOTIDE SEQUENCE</scope>
    <source>
        <strain evidence="5">TK19036</strain>
    </source>
</reference>
<evidence type="ECO:0000313" key="5">
    <source>
        <dbReference type="EMBL" id="WKN39400.1"/>
    </source>
</evidence>
<protein>
    <recommendedName>
        <fullName evidence="3">beta-lactamase</fullName>
        <ecNumber evidence="3">3.5.2.6</ecNumber>
    </recommendedName>
</protein>
<gene>
    <name evidence="5" type="ORF">K4G66_11930</name>
</gene>
<evidence type="ECO:0000256" key="2">
    <source>
        <dbReference type="ARBA" id="ARBA00009009"/>
    </source>
</evidence>
<dbReference type="EC" id="3.5.2.6" evidence="3"/>
<proteinExistence type="inferred from homology"/>
<dbReference type="InterPro" id="IPR045155">
    <property type="entry name" value="Beta-lactam_cat"/>
</dbReference>
<dbReference type="EMBL" id="CP120682">
    <property type="protein sequence ID" value="WKN39400.1"/>
    <property type="molecule type" value="Genomic_DNA"/>
</dbReference>